<gene>
    <name evidence="1" type="ORF">DHETER_LOCUS15141</name>
</gene>
<dbReference type="EMBL" id="CAJVPU010050355">
    <property type="protein sequence ID" value="CAG8759215.1"/>
    <property type="molecule type" value="Genomic_DNA"/>
</dbReference>
<feature type="non-terminal residue" evidence="1">
    <location>
        <position position="1"/>
    </location>
</feature>
<evidence type="ECO:0000313" key="2">
    <source>
        <dbReference type="Proteomes" id="UP000789702"/>
    </source>
</evidence>
<evidence type="ECO:0000313" key="1">
    <source>
        <dbReference type="EMBL" id="CAG8759215.1"/>
    </source>
</evidence>
<protein>
    <submittedName>
        <fullName evidence="1">9558_t:CDS:1</fullName>
    </submittedName>
</protein>
<keyword evidence="2" id="KW-1185">Reference proteome</keyword>
<proteinExistence type="predicted"/>
<accession>A0ACA9QNM0</accession>
<dbReference type="Proteomes" id="UP000789702">
    <property type="component" value="Unassembled WGS sequence"/>
</dbReference>
<reference evidence="1" key="1">
    <citation type="submission" date="2021-06" db="EMBL/GenBank/DDBJ databases">
        <authorList>
            <person name="Kallberg Y."/>
            <person name="Tangrot J."/>
            <person name="Rosling A."/>
        </authorList>
    </citation>
    <scope>NUCLEOTIDE SEQUENCE</scope>
    <source>
        <strain evidence="1">IL203A</strain>
    </source>
</reference>
<comment type="caution">
    <text evidence="1">The sequence shown here is derived from an EMBL/GenBank/DDBJ whole genome shotgun (WGS) entry which is preliminary data.</text>
</comment>
<organism evidence="1 2">
    <name type="scientific">Dentiscutata heterogama</name>
    <dbReference type="NCBI Taxonomy" id="1316150"/>
    <lineage>
        <taxon>Eukaryota</taxon>
        <taxon>Fungi</taxon>
        <taxon>Fungi incertae sedis</taxon>
        <taxon>Mucoromycota</taxon>
        <taxon>Glomeromycotina</taxon>
        <taxon>Glomeromycetes</taxon>
        <taxon>Diversisporales</taxon>
        <taxon>Gigasporaceae</taxon>
        <taxon>Dentiscutata</taxon>
    </lineage>
</organism>
<name>A0ACA9QNM0_9GLOM</name>
<sequence length="45" mass="4813">PNLYTTLSSPLCLEVHYDNALVLLTGMGPATILLLSLGLLPTLYP</sequence>